<dbReference type="Proteomes" id="UP000569732">
    <property type="component" value="Unassembled WGS sequence"/>
</dbReference>
<protein>
    <submittedName>
        <fullName evidence="2">Uncharacterized protein</fullName>
    </submittedName>
</protein>
<organism evidence="2 3">
    <name type="scientific">Spartinivicinus marinus</name>
    <dbReference type="NCBI Taxonomy" id="2994442"/>
    <lineage>
        <taxon>Bacteria</taxon>
        <taxon>Pseudomonadati</taxon>
        <taxon>Pseudomonadota</taxon>
        <taxon>Gammaproteobacteria</taxon>
        <taxon>Oceanospirillales</taxon>
        <taxon>Zooshikellaceae</taxon>
        <taxon>Spartinivicinus</taxon>
    </lineage>
</organism>
<keyword evidence="3" id="KW-1185">Reference proteome</keyword>
<comment type="caution">
    <text evidence="2">The sequence shown here is derived from an EMBL/GenBank/DDBJ whole genome shotgun (WGS) entry which is preliminary data.</text>
</comment>
<feature type="chain" id="PRO_5032538737" evidence="1">
    <location>
        <begin position="26"/>
        <end position="190"/>
    </location>
</feature>
<evidence type="ECO:0000256" key="1">
    <source>
        <dbReference type="SAM" id="SignalP"/>
    </source>
</evidence>
<dbReference type="EMBL" id="JACCKB010000010">
    <property type="protein sequence ID" value="NYZ66136.1"/>
    <property type="molecule type" value="Genomic_DNA"/>
</dbReference>
<reference evidence="2 3" key="1">
    <citation type="submission" date="2020-07" db="EMBL/GenBank/DDBJ databases">
        <title>Endozoicomonas sp. nov., isolated from sediment.</title>
        <authorList>
            <person name="Gu T."/>
        </authorList>
    </citation>
    <scope>NUCLEOTIDE SEQUENCE [LARGE SCALE GENOMIC DNA]</scope>
    <source>
        <strain evidence="2 3">SM1973</strain>
    </source>
</reference>
<evidence type="ECO:0000313" key="3">
    <source>
        <dbReference type="Proteomes" id="UP000569732"/>
    </source>
</evidence>
<sequence>MKKIAKKILTTATLISAAFVGNAVANNYLPMTIGDYVVYQGEKSNQQIPSKVVEDDGTWKYFKNFGGLGDLWLHLSDDNKIYVWSETDKKVQLFVDLNSAEGNVQKVSIAPCNNGEVTITSRAEEAKVPAGTFDNIIKLSFRNNCADAGVTELWLAPEVGVIKWSETSIMGPRDYQMVRGNVLGNTYPQK</sequence>
<evidence type="ECO:0000313" key="2">
    <source>
        <dbReference type="EMBL" id="NYZ66136.1"/>
    </source>
</evidence>
<keyword evidence="1" id="KW-0732">Signal</keyword>
<proteinExistence type="predicted"/>
<accession>A0A853IF72</accession>
<gene>
    <name evidence="2" type="ORF">H0A36_08935</name>
</gene>
<name>A0A853IF72_9GAMM</name>
<dbReference type="RefSeq" id="WP_180568164.1">
    <property type="nucleotide sequence ID" value="NZ_JACCKB010000010.1"/>
</dbReference>
<feature type="signal peptide" evidence="1">
    <location>
        <begin position="1"/>
        <end position="25"/>
    </location>
</feature>
<dbReference type="AlphaFoldDB" id="A0A853IF72"/>